<dbReference type="Proteomes" id="UP000054270">
    <property type="component" value="Unassembled WGS sequence"/>
</dbReference>
<accession>A0A0D2LN12</accession>
<dbReference type="GO" id="GO:0031417">
    <property type="term" value="C:NatC complex"/>
    <property type="evidence" value="ECO:0007669"/>
    <property type="project" value="InterPro"/>
</dbReference>
<keyword evidence="3" id="KW-1185">Reference proteome</keyword>
<protein>
    <recommendedName>
        <fullName evidence="1">Sm domain-containing protein</fullName>
    </recommendedName>
</protein>
<feature type="domain" description="Sm" evidence="1">
    <location>
        <begin position="4"/>
        <end position="58"/>
    </location>
</feature>
<evidence type="ECO:0000259" key="1">
    <source>
        <dbReference type="Pfam" id="PF01423"/>
    </source>
</evidence>
<dbReference type="InterPro" id="IPR034110">
    <property type="entry name" value="LSMD1_Sm"/>
</dbReference>
<dbReference type="OMA" id="RYVAMIM"/>
<evidence type="ECO:0000313" key="2">
    <source>
        <dbReference type="EMBL" id="KJA29487.1"/>
    </source>
</evidence>
<name>A0A0D2LN12_HYPSF</name>
<feature type="non-terminal residue" evidence="2">
    <location>
        <position position="1"/>
    </location>
</feature>
<dbReference type="AlphaFoldDB" id="A0A0D2LN12"/>
<dbReference type="EMBL" id="KN817519">
    <property type="protein sequence ID" value="KJA29487.1"/>
    <property type="molecule type" value="Genomic_DNA"/>
</dbReference>
<feature type="non-terminal residue" evidence="2">
    <location>
        <position position="69"/>
    </location>
</feature>
<dbReference type="InterPro" id="IPR010920">
    <property type="entry name" value="LSM_dom_sf"/>
</dbReference>
<evidence type="ECO:0000313" key="3">
    <source>
        <dbReference type="Proteomes" id="UP000054270"/>
    </source>
</evidence>
<dbReference type="PANTHER" id="PTHR10701:SF5">
    <property type="entry name" value="N-ALPHA-ACETYLTRANSFERASE 38, NATC AUXILIARY SUBUNIT"/>
    <property type="match status" value="1"/>
</dbReference>
<dbReference type="InterPro" id="IPR050914">
    <property type="entry name" value="snRNP_SmB/NAA38-like"/>
</dbReference>
<gene>
    <name evidence="2" type="ORF">HYPSUDRAFT_106790</name>
</gene>
<proteinExistence type="predicted"/>
<dbReference type="InterPro" id="IPR001163">
    <property type="entry name" value="Sm_dom_euk/arc"/>
</dbReference>
<reference evidence="3" key="1">
    <citation type="submission" date="2014-04" db="EMBL/GenBank/DDBJ databases">
        <title>Evolutionary Origins and Diversification of the Mycorrhizal Mutualists.</title>
        <authorList>
            <consortium name="DOE Joint Genome Institute"/>
            <consortium name="Mycorrhizal Genomics Consortium"/>
            <person name="Kohler A."/>
            <person name="Kuo A."/>
            <person name="Nagy L.G."/>
            <person name="Floudas D."/>
            <person name="Copeland A."/>
            <person name="Barry K.W."/>
            <person name="Cichocki N."/>
            <person name="Veneault-Fourrey C."/>
            <person name="LaButti K."/>
            <person name="Lindquist E.A."/>
            <person name="Lipzen A."/>
            <person name="Lundell T."/>
            <person name="Morin E."/>
            <person name="Murat C."/>
            <person name="Riley R."/>
            <person name="Ohm R."/>
            <person name="Sun H."/>
            <person name="Tunlid A."/>
            <person name="Henrissat B."/>
            <person name="Grigoriev I.V."/>
            <person name="Hibbett D.S."/>
            <person name="Martin F."/>
        </authorList>
    </citation>
    <scope>NUCLEOTIDE SEQUENCE [LARGE SCALE GENOMIC DNA]</scope>
    <source>
        <strain evidence="3">FD-334 SS-4</strain>
    </source>
</reference>
<dbReference type="Pfam" id="PF01423">
    <property type="entry name" value="LSM"/>
    <property type="match status" value="1"/>
</dbReference>
<dbReference type="STRING" id="945553.A0A0D2LN12"/>
<organism evidence="2 3">
    <name type="scientific">Hypholoma sublateritium (strain FD-334 SS-4)</name>
    <dbReference type="NCBI Taxonomy" id="945553"/>
    <lineage>
        <taxon>Eukaryota</taxon>
        <taxon>Fungi</taxon>
        <taxon>Dikarya</taxon>
        <taxon>Basidiomycota</taxon>
        <taxon>Agaricomycotina</taxon>
        <taxon>Agaricomycetes</taxon>
        <taxon>Agaricomycetidae</taxon>
        <taxon>Agaricales</taxon>
        <taxon>Agaricineae</taxon>
        <taxon>Strophariaceae</taxon>
        <taxon>Hypholoma</taxon>
    </lineage>
</organism>
<sequence>QVHGLLRQLLRITVTDGRIFIGTFAGTDKPLNIILINAEEFRLGPGQNPDGRYVGQIMLPWKIIVKLEA</sequence>
<dbReference type="CDD" id="cd06168">
    <property type="entry name" value="LSMD1"/>
    <property type="match status" value="1"/>
</dbReference>
<dbReference type="OrthoDB" id="368909at2759"/>
<dbReference type="SUPFAM" id="SSF50182">
    <property type="entry name" value="Sm-like ribonucleoproteins"/>
    <property type="match status" value="1"/>
</dbReference>
<dbReference type="Gene3D" id="2.30.30.100">
    <property type="match status" value="1"/>
</dbReference>
<dbReference type="PANTHER" id="PTHR10701">
    <property type="entry name" value="SMALL NUCLEAR RIBONUCLEOPROTEIN-ASSOCIATED PROTEIN B AND N"/>
    <property type="match status" value="1"/>
</dbReference>